<feature type="transmembrane region" description="Helical" evidence="1">
    <location>
        <begin position="25"/>
        <end position="46"/>
    </location>
</feature>
<keyword evidence="1" id="KW-0472">Membrane</keyword>
<dbReference type="OrthoDB" id="9795105at2"/>
<evidence type="ECO:0000313" key="3">
    <source>
        <dbReference type="Proteomes" id="UP000321386"/>
    </source>
</evidence>
<keyword evidence="1" id="KW-0812">Transmembrane</keyword>
<protein>
    <recommendedName>
        <fullName evidence="4">Permease</fullName>
    </recommendedName>
</protein>
<evidence type="ECO:0000256" key="1">
    <source>
        <dbReference type="SAM" id="Phobius"/>
    </source>
</evidence>
<evidence type="ECO:0000313" key="2">
    <source>
        <dbReference type="EMBL" id="GEK16490.1"/>
    </source>
</evidence>
<keyword evidence="3" id="KW-1185">Reference proteome</keyword>
<dbReference type="AlphaFoldDB" id="A0A510UTG5"/>
<feature type="transmembrane region" description="Helical" evidence="1">
    <location>
        <begin position="143"/>
        <end position="168"/>
    </location>
</feature>
<feature type="transmembrane region" description="Helical" evidence="1">
    <location>
        <begin position="66"/>
        <end position="91"/>
    </location>
</feature>
<evidence type="ECO:0008006" key="4">
    <source>
        <dbReference type="Google" id="ProtNLM"/>
    </source>
</evidence>
<dbReference type="Proteomes" id="UP000321386">
    <property type="component" value="Unassembled WGS sequence"/>
</dbReference>
<dbReference type="InterPro" id="IPR046547">
    <property type="entry name" value="DUF6803"/>
</dbReference>
<proteinExistence type="predicted"/>
<gene>
    <name evidence="2" type="ORF">CPE01_02230</name>
</gene>
<dbReference type="EMBL" id="BJUA01000001">
    <property type="protein sequence ID" value="GEK16490.1"/>
    <property type="molecule type" value="Genomic_DNA"/>
</dbReference>
<feature type="transmembrane region" description="Helical" evidence="1">
    <location>
        <begin position="180"/>
        <end position="199"/>
    </location>
</feature>
<comment type="caution">
    <text evidence="2">The sequence shown here is derived from an EMBL/GenBank/DDBJ whole genome shotgun (WGS) entry which is preliminary data.</text>
</comment>
<name>A0A510UTG5_9CELL</name>
<dbReference type="RefSeq" id="WP_146804794.1">
    <property type="nucleotide sequence ID" value="NZ_BJUA01000001.1"/>
</dbReference>
<keyword evidence="1" id="KW-1133">Transmembrane helix</keyword>
<accession>A0A510UTG5</accession>
<dbReference type="Pfam" id="PF20617">
    <property type="entry name" value="DUF6803"/>
    <property type="match status" value="1"/>
</dbReference>
<feature type="transmembrane region" description="Helical" evidence="1">
    <location>
        <begin position="103"/>
        <end position="123"/>
    </location>
</feature>
<organism evidence="2 3">
    <name type="scientific">Cellulomonas persica</name>
    <dbReference type="NCBI Taxonomy" id="76861"/>
    <lineage>
        <taxon>Bacteria</taxon>
        <taxon>Bacillati</taxon>
        <taxon>Actinomycetota</taxon>
        <taxon>Actinomycetes</taxon>
        <taxon>Micrococcales</taxon>
        <taxon>Cellulomonadaceae</taxon>
        <taxon>Cellulomonas</taxon>
    </lineage>
</organism>
<sequence>MVTTAPGPAAGPATTRDGQRREVRVTLVVAVSLVIVVTALALPAWPAGEDMGSTHYMGLLAANQPWNLLLFMAVPVILAETIAVTELVVLFSPQRAGRTVRALNRYAGLVAGFYFLGVFAYLMKHAVIPLTTDGGWRGPADVIAVGFYLLGLVPLYGMSLMETGVLGADWDDRRRLRTHATFVGVFLVVAHVAMIFGMLDPSVLGWEPSHVMDDGSTMPGMSH</sequence>
<reference evidence="2 3" key="1">
    <citation type="submission" date="2019-07" db="EMBL/GenBank/DDBJ databases">
        <title>Whole genome shotgun sequence of Cellulomonas persica NBRC 101101.</title>
        <authorList>
            <person name="Hosoyama A."/>
            <person name="Uohara A."/>
            <person name="Ohji S."/>
            <person name="Ichikawa N."/>
        </authorList>
    </citation>
    <scope>NUCLEOTIDE SEQUENCE [LARGE SCALE GENOMIC DNA]</scope>
    <source>
        <strain evidence="2 3">NBRC 101101</strain>
    </source>
</reference>